<dbReference type="InterPro" id="IPR012506">
    <property type="entry name" value="TMEM86B-like"/>
</dbReference>
<dbReference type="AlphaFoldDB" id="A0A419RRW3"/>
<dbReference type="GO" id="GO:0016020">
    <property type="term" value="C:membrane"/>
    <property type="evidence" value="ECO:0007669"/>
    <property type="project" value="UniProtKB-SubCell"/>
</dbReference>
<feature type="transmembrane region" description="Helical" evidence="7">
    <location>
        <begin position="60"/>
        <end position="79"/>
    </location>
</feature>
<evidence type="ECO:0000313" key="8">
    <source>
        <dbReference type="EMBL" id="RJY08528.1"/>
    </source>
</evidence>
<evidence type="ECO:0000256" key="2">
    <source>
        <dbReference type="ARBA" id="ARBA00007375"/>
    </source>
</evidence>
<feature type="region of interest" description="Disordered" evidence="6">
    <location>
        <begin position="1"/>
        <end position="28"/>
    </location>
</feature>
<feature type="transmembrane region" description="Helical" evidence="7">
    <location>
        <begin position="38"/>
        <end position="54"/>
    </location>
</feature>
<accession>A0A419RRW3</accession>
<gene>
    <name evidence="8" type="ORF">D6201_03375</name>
</gene>
<evidence type="ECO:0000256" key="1">
    <source>
        <dbReference type="ARBA" id="ARBA00004141"/>
    </source>
</evidence>
<evidence type="ECO:0000256" key="6">
    <source>
        <dbReference type="SAM" id="MobiDB-lite"/>
    </source>
</evidence>
<comment type="subcellular location">
    <subcellularLocation>
        <location evidence="1">Membrane</location>
        <topology evidence="1">Multi-pass membrane protein</topology>
    </subcellularLocation>
</comment>
<name>A0A419RRW3_9SPHN</name>
<reference evidence="8 9" key="1">
    <citation type="journal article" date="2017" name="Int. J. Syst. Evol. Microbiol.">
        <title>Erythrobacter aquimixticola sp. nov., isolated from the junction between the ocean and a freshwater spring.</title>
        <authorList>
            <person name="Park S."/>
            <person name="Jung Y.T."/>
            <person name="Choi S.J."/>
            <person name="Yoon J.H."/>
        </authorList>
    </citation>
    <scope>NUCLEOTIDE SEQUENCE [LARGE SCALE GENOMIC DNA]</scope>
    <source>
        <strain evidence="8 9">JSSK-14</strain>
    </source>
</reference>
<evidence type="ECO:0000313" key="9">
    <source>
        <dbReference type="Proteomes" id="UP000285232"/>
    </source>
</evidence>
<dbReference type="Pfam" id="PF07947">
    <property type="entry name" value="YhhN"/>
    <property type="match status" value="1"/>
</dbReference>
<feature type="transmembrane region" description="Helical" evidence="7">
    <location>
        <begin position="186"/>
        <end position="206"/>
    </location>
</feature>
<feature type="transmembrane region" description="Helical" evidence="7">
    <location>
        <begin position="162"/>
        <end position="179"/>
    </location>
</feature>
<comment type="caution">
    <text evidence="8">The sequence shown here is derived from an EMBL/GenBank/DDBJ whole genome shotgun (WGS) entry which is preliminary data.</text>
</comment>
<protein>
    <submittedName>
        <fullName evidence="8">Lysoplasmalogenase</fullName>
    </submittedName>
</protein>
<evidence type="ECO:0000256" key="4">
    <source>
        <dbReference type="ARBA" id="ARBA00022989"/>
    </source>
</evidence>
<keyword evidence="9" id="KW-1185">Reference proteome</keyword>
<feature type="transmembrane region" description="Helical" evidence="7">
    <location>
        <begin position="86"/>
        <end position="103"/>
    </location>
</feature>
<sequence>MAAQISRKARWRNRGGGDSAGRMPRRAPSKALVDKRPYLVLSVIAALAFYYMRVSALPELYLWPIKGSACAFLAIYAWLRHGSSDARLLAAAMAVASVADMAIEFDLRVGAGIFVIFHLMMIRLFMRHTRGPGKGVESVIFIALCVLPAVIAYTFAEGLFAIGAGVYGLALGIMAAAAWTSTFPRASVAAGAILFVLSDILIFAGLGPLSGSPLPEYLVWPIYYFGQFLITVGIVTTLRKRDPELSVIQGGAA</sequence>
<feature type="transmembrane region" description="Helical" evidence="7">
    <location>
        <begin position="109"/>
        <end position="126"/>
    </location>
</feature>
<evidence type="ECO:0000256" key="3">
    <source>
        <dbReference type="ARBA" id="ARBA00022692"/>
    </source>
</evidence>
<organism evidence="8 9">
    <name type="scientific">Aurantiacibacter aquimixticola</name>
    <dbReference type="NCBI Taxonomy" id="1958945"/>
    <lineage>
        <taxon>Bacteria</taxon>
        <taxon>Pseudomonadati</taxon>
        <taxon>Pseudomonadota</taxon>
        <taxon>Alphaproteobacteria</taxon>
        <taxon>Sphingomonadales</taxon>
        <taxon>Erythrobacteraceae</taxon>
        <taxon>Aurantiacibacter</taxon>
    </lineage>
</organism>
<evidence type="ECO:0000256" key="7">
    <source>
        <dbReference type="SAM" id="Phobius"/>
    </source>
</evidence>
<comment type="similarity">
    <text evidence="2">Belongs to the TMEM86 family.</text>
</comment>
<evidence type="ECO:0000256" key="5">
    <source>
        <dbReference type="ARBA" id="ARBA00023136"/>
    </source>
</evidence>
<dbReference type="OrthoDB" id="7390032at2"/>
<feature type="transmembrane region" description="Helical" evidence="7">
    <location>
        <begin position="218"/>
        <end position="238"/>
    </location>
</feature>
<keyword evidence="3 7" id="KW-0812">Transmembrane</keyword>
<dbReference type="EMBL" id="RAHX01000001">
    <property type="protein sequence ID" value="RJY08528.1"/>
    <property type="molecule type" value="Genomic_DNA"/>
</dbReference>
<feature type="transmembrane region" description="Helical" evidence="7">
    <location>
        <begin position="138"/>
        <end position="156"/>
    </location>
</feature>
<keyword evidence="4 7" id="KW-1133">Transmembrane helix</keyword>
<keyword evidence="5 7" id="KW-0472">Membrane</keyword>
<dbReference type="Proteomes" id="UP000285232">
    <property type="component" value="Unassembled WGS sequence"/>
</dbReference>
<proteinExistence type="inferred from homology"/>